<evidence type="ECO:0000313" key="1">
    <source>
        <dbReference type="EMBL" id="CAB4931897.1"/>
    </source>
</evidence>
<organism evidence="1">
    <name type="scientific">freshwater metagenome</name>
    <dbReference type="NCBI Taxonomy" id="449393"/>
    <lineage>
        <taxon>unclassified sequences</taxon>
        <taxon>metagenomes</taxon>
        <taxon>ecological metagenomes</taxon>
    </lineage>
</organism>
<reference evidence="1" key="1">
    <citation type="submission" date="2020-05" db="EMBL/GenBank/DDBJ databases">
        <authorList>
            <person name="Chiriac C."/>
            <person name="Salcher M."/>
            <person name="Ghai R."/>
            <person name="Kavagutti S V."/>
        </authorList>
    </citation>
    <scope>NUCLEOTIDE SEQUENCE</scope>
</reference>
<protein>
    <submittedName>
        <fullName evidence="1">Unannotated protein</fullName>
    </submittedName>
</protein>
<dbReference type="AlphaFoldDB" id="A0A6J7IP11"/>
<proteinExistence type="predicted"/>
<sequence>MLVGRAVDEVVRQIGTVGAHRLDVVDRQVQLLEGEPTHLAHHTGDQVIRGLREWVSLGPTRTLRTTFDAEETVGVQAQRAGTEIGDGMAGVADDEAHSRERWVEPVDGRLTGLEVVQVHPTPLDAVDTDDGRCCAPVGFLDTELVEDHSLQLADDVAGTSEIGLGLGVDVLRVGTGAHTRQQVPVLRLDLDHVVNAGVIGDGHLGQPEIRPLTGVAGNDVVDDDAVVRGSHDAQASELFFRSEGGVDLHTDAVEVAVDGRGGTPPVDAARHLHRSGVHGGDADLGERLPQLLVTESAQEAGLRSVDHRDGVRGEPDGCSLDGSTRVGIGIRVLPHAALARQLFGNELGISQHRLFGEPIHVLGIGRDRLAVRCGTTTSVRTTHGRTKRFRPSRVELFVVGDLARFVLHFGIHVPP</sequence>
<name>A0A6J7IP11_9ZZZZ</name>
<dbReference type="EMBL" id="CAFBLX010000485">
    <property type="protein sequence ID" value="CAB4931897.1"/>
    <property type="molecule type" value="Genomic_DNA"/>
</dbReference>
<gene>
    <name evidence="1" type="ORF">UFOPK3472_04137</name>
</gene>
<accession>A0A6J7IP11</accession>